<sequence>MASTFRAQDDAWKAPMDEAMQAMVTIQTAVTFSFGNDPEWCSQARHQELSRGQSVPSTFEDDSTSSNLQISLVPVKPSQASATVMGNTTSHLATTPAPASPPIRHQQHQQLLVTPPTSLPKTSQIPFKQNPNPCRAPGKRRQPKKKLPISRPAKRPRWSEAEDKKVVRLRRSGKEWNDVSLEMPGRSAMSCAMRYKNHLKHDLKFQPYVEKQIRLARLYARYGFELSFGPISLALIEISLRRSSTDDTLRYRADLWQPIATVLGISWSECEAMHWELGEVEIARLAVAEPQSDRTRESTQVSEGRDFTPFRFPSVDGCPHEPGTPGRLALTPIDSEQSFSMFEEDEEEEERIKIDLKSAVARSRGIKRPVTSDHSKGQRTPSNMARSASRSSNYSPPSPSVPEAPKALRCDTTKSEATSKYVRKLSTDLSTSHCSSSRSPIAAPWNNHQTEVTVLGDDDCSAKRARIAPSTDSPLPEFIDSNHLQNTILLHQGTNTLRTGHCDFEATRRGCTLKHKLPPDEATQRQIGINISAPWLRNDSVVQELEHERQSRRLSGPFDNPFERTGEREHRREPAYIHRERMAGPSLGERQG</sequence>
<feature type="domain" description="Myb-like" evidence="2">
    <location>
        <begin position="150"/>
        <end position="199"/>
    </location>
</feature>
<dbReference type="PROSITE" id="PS50090">
    <property type="entry name" value="MYB_LIKE"/>
    <property type="match status" value="1"/>
</dbReference>
<comment type="caution">
    <text evidence="4">The sequence shown here is derived from an EMBL/GenBank/DDBJ whole genome shotgun (WGS) entry which is preliminary data.</text>
</comment>
<evidence type="ECO:0000259" key="3">
    <source>
        <dbReference type="PROSITE" id="PS51294"/>
    </source>
</evidence>
<evidence type="ECO:0000313" key="5">
    <source>
        <dbReference type="Proteomes" id="UP001276659"/>
    </source>
</evidence>
<dbReference type="Proteomes" id="UP001276659">
    <property type="component" value="Unassembled WGS sequence"/>
</dbReference>
<protein>
    <recommendedName>
        <fullName evidence="6">Myb-like domain-containing protein</fullName>
    </recommendedName>
</protein>
<dbReference type="Gene3D" id="1.10.10.60">
    <property type="entry name" value="Homeodomain-like"/>
    <property type="match status" value="1"/>
</dbReference>
<evidence type="ECO:0008006" key="6">
    <source>
        <dbReference type="Google" id="ProtNLM"/>
    </source>
</evidence>
<feature type="region of interest" description="Disordered" evidence="1">
    <location>
        <begin position="362"/>
        <end position="415"/>
    </location>
</feature>
<feature type="region of interest" description="Disordered" evidence="1">
    <location>
        <begin position="547"/>
        <end position="592"/>
    </location>
</feature>
<evidence type="ECO:0000259" key="2">
    <source>
        <dbReference type="PROSITE" id="PS50090"/>
    </source>
</evidence>
<feature type="compositionally biased region" description="Low complexity" evidence="1">
    <location>
        <begin position="381"/>
        <end position="395"/>
    </location>
</feature>
<keyword evidence="5" id="KW-1185">Reference proteome</keyword>
<reference evidence="4" key="1">
    <citation type="submission" date="2022-11" db="EMBL/GenBank/DDBJ databases">
        <title>Chromosomal genome sequence assembly and mating type (MAT) locus characterization of the leprose asexual lichenized fungus Lepraria neglecta (Nyl.) Erichsen.</title>
        <authorList>
            <person name="Allen J.L."/>
            <person name="Pfeffer B."/>
        </authorList>
    </citation>
    <scope>NUCLEOTIDE SEQUENCE</scope>
    <source>
        <strain evidence="4">Allen 5258</strain>
    </source>
</reference>
<feature type="compositionally biased region" description="Basic and acidic residues" evidence="1">
    <location>
        <begin position="561"/>
        <end position="582"/>
    </location>
</feature>
<accession>A0AAE0DG18</accession>
<evidence type="ECO:0000313" key="4">
    <source>
        <dbReference type="EMBL" id="KAK3169302.1"/>
    </source>
</evidence>
<dbReference type="SMART" id="SM00717">
    <property type="entry name" value="SANT"/>
    <property type="match status" value="1"/>
</dbReference>
<feature type="compositionally biased region" description="Polar residues" evidence="1">
    <location>
        <begin position="116"/>
        <end position="132"/>
    </location>
</feature>
<dbReference type="AlphaFoldDB" id="A0AAE0DG18"/>
<feature type="region of interest" description="Disordered" evidence="1">
    <location>
        <begin position="116"/>
        <end position="164"/>
    </location>
</feature>
<feature type="domain" description="HTH myb-type" evidence="3">
    <location>
        <begin position="150"/>
        <end position="203"/>
    </location>
</feature>
<dbReference type="InterPro" id="IPR017930">
    <property type="entry name" value="Myb_dom"/>
</dbReference>
<feature type="region of interest" description="Disordered" evidence="1">
    <location>
        <begin position="289"/>
        <end position="334"/>
    </location>
</feature>
<dbReference type="EMBL" id="JASNWA010000009">
    <property type="protein sequence ID" value="KAK3169302.1"/>
    <property type="molecule type" value="Genomic_DNA"/>
</dbReference>
<feature type="compositionally biased region" description="Basic and acidic residues" evidence="1">
    <location>
        <begin position="291"/>
        <end position="308"/>
    </location>
</feature>
<dbReference type="PROSITE" id="PS51294">
    <property type="entry name" value="HTH_MYB"/>
    <property type="match status" value="1"/>
</dbReference>
<dbReference type="CDD" id="cd00167">
    <property type="entry name" value="SANT"/>
    <property type="match status" value="1"/>
</dbReference>
<dbReference type="SUPFAM" id="SSF46689">
    <property type="entry name" value="Homeodomain-like"/>
    <property type="match status" value="1"/>
</dbReference>
<dbReference type="Pfam" id="PF13921">
    <property type="entry name" value="Myb_DNA-bind_6"/>
    <property type="match status" value="1"/>
</dbReference>
<proteinExistence type="predicted"/>
<evidence type="ECO:0000256" key="1">
    <source>
        <dbReference type="SAM" id="MobiDB-lite"/>
    </source>
</evidence>
<dbReference type="InterPro" id="IPR001005">
    <property type="entry name" value="SANT/Myb"/>
</dbReference>
<dbReference type="InterPro" id="IPR009057">
    <property type="entry name" value="Homeodomain-like_sf"/>
</dbReference>
<organism evidence="4 5">
    <name type="scientific">Lepraria neglecta</name>
    <dbReference type="NCBI Taxonomy" id="209136"/>
    <lineage>
        <taxon>Eukaryota</taxon>
        <taxon>Fungi</taxon>
        <taxon>Dikarya</taxon>
        <taxon>Ascomycota</taxon>
        <taxon>Pezizomycotina</taxon>
        <taxon>Lecanoromycetes</taxon>
        <taxon>OSLEUM clade</taxon>
        <taxon>Lecanoromycetidae</taxon>
        <taxon>Lecanorales</taxon>
        <taxon>Lecanorineae</taxon>
        <taxon>Stereocaulaceae</taxon>
        <taxon>Lepraria</taxon>
    </lineage>
</organism>
<name>A0AAE0DG18_9LECA</name>
<gene>
    <name evidence="4" type="ORF">OEA41_008685</name>
</gene>
<feature type="compositionally biased region" description="Basic residues" evidence="1">
    <location>
        <begin position="137"/>
        <end position="156"/>
    </location>
</feature>